<keyword evidence="3" id="KW-0812">Transmembrane</keyword>
<evidence type="ECO:0000259" key="5">
    <source>
        <dbReference type="Pfam" id="PF06458"/>
    </source>
</evidence>
<dbReference type="Gene3D" id="3.10.20.320">
    <property type="entry name" value="Putative peptidoglycan bound protein (lpxtg motif)"/>
    <property type="match status" value="4"/>
</dbReference>
<reference evidence="6 7" key="1">
    <citation type="journal article" date="2022" name="Int. J. Syst. Evol. Microbiol.">
        <title>Apilactobacillus apisilvae sp. nov., Nicolia spurrieriana gen. nov. sp. nov., Bombilactobacillus folatiphilus sp. nov. and Bombilactobacillus thymidiniphilus sp. nov., four new lactic acid bacterial isolates from stingless bees Tetragonula carbonaria and Austroplebeia australis.</title>
        <authorList>
            <person name="Oliphant S.A."/>
            <person name="Watson-Haigh N.S."/>
            <person name="Sumby K.M."/>
            <person name="Gardner J."/>
            <person name="Groom S."/>
            <person name="Jiranek V."/>
        </authorList>
    </citation>
    <scope>NUCLEOTIDE SEQUENCE [LARGE SCALE GENOMIC DNA]</scope>
    <source>
        <strain evidence="6 7">SG4_A1</strain>
    </source>
</reference>
<dbReference type="RefSeq" id="WP_249513262.1">
    <property type="nucleotide sequence ID" value="NZ_CP093365.1"/>
</dbReference>
<feature type="compositionally biased region" description="Low complexity" evidence="2">
    <location>
        <begin position="466"/>
        <end position="481"/>
    </location>
</feature>
<evidence type="ECO:0000256" key="1">
    <source>
        <dbReference type="ARBA" id="ARBA00022737"/>
    </source>
</evidence>
<evidence type="ECO:0000256" key="2">
    <source>
        <dbReference type="SAM" id="MobiDB-lite"/>
    </source>
</evidence>
<dbReference type="EMBL" id="CP093365">
    <property type="protein sequence ID" value="UQS84078.1"/>
    <property type="molecule type" value="Genomic_DNA"/>
</dbReference>
<keyword evidence="3" id="KW-0472">Membrane</keyword>
<feature type="compositionally biased region" description="Polar residues" evidence="2">
    <location>
        <begin position="419"/>
        <end position="454"/>
    </location>
</feature>
<keyword evidence="4" id="KW-0732">Signal</keyword>
<accession>A0ABY4PE69</accession>
<gene>
    <name evidence="6" type="ORF">MOO47_02690</name>
</gene>
<sequence>MKRSLIIFTAVISIFSTYATSVVQATTFDVNSSDSSATLKQIYDDQNDKLNLKNQATVKKSAKANDKAKTSDFIAPKTGAADQKMGTVEVYYVDEATAIPFTMDNGQDHITMTQAVGSPYATEEKKFTDYKFDKTVGVTSGTYQETTQKIIYLYKKIDPNDTSDTSNKASLTVKYVDVDTNKSVQADVVKDYSIGDQYDTTTADLRPKTINGDDQTQYNLVTDMSKLPSNASGTIVSGGNNVTYYYKAVPKTGKVVIKYVDKDSNNSIAPDTSISGKLGDVFDVGAAPDIKGYTADKSYDGTKTGKYDKSDQTFTFYYTKKPVTGKDVTVRYLDKDTNEELATTVTLSGDTGSAYNAKKIDIDGYKLVNVDGDQSGSFTASPQKVTFYYTKDDNSAVDPNAGNEDDDNNIDPDAPAGNLTGSGTNNDPATTTETNNPGANTTGSTDSNGALLNSTGGGSYTADPQTTKSSGGTSNNGSSTNDPATGGGAGGNNSSLPQTSDQKQNYWLYILLGLMSLSSIPVIKLRRR</sequence>
<evidence type="ECO:0000256" key="3">
    <source>
        <dbReference type="SAM" id="Phobius"/>
    </source>
</evidence>
<name>A0ABY4PE69_9LACO</name>
<feature type="domain" description="MucBP" evidence="5">
    <location>
        <begin position="87"/>
        <end position="155"/>
    </location>
</feature>
<keyword evidence="7" id="KW-1185">Reference proteome</keyword>
<protein>
    <submittedName>
        <fullName evidence="6">MucBP domain-containing protein</fullName>
    </submittedName>
</protein>
<feature type="domain" description="MucBP" evidence="5">
    <location>
        <begin position="254"/>
        <end position="319"/>
    </location>
</feature>
<keyword evidence="1" id="KW-0677">Repeat</keyword>
<evidence type="ECO:0000313" key="7">
    <source>
        <dbReference type="Proteomes" id="UP000831947"/>
    </source>
</evidence>
<feature type="domain" description="MucBP" evidence="5">
    <location>
        <begin position="327"/>
        <end position="390"/>
    </location>
</feature>
<dbReference type="InterPro" id="IPR009459">
    <property type="entry name" value="MucBP_dom"/>
</dbReference>
<proteinExistence type="predicted"/>
<organism evidence="6 7">
    <name type="scientific">Bombilactobacillus thymidiniphilus</name>
    <dbReference type="NCBI Taxonomy" id="2923363"/>
    <lineage>
        <taxon>Bacteria</taxon>
        <taxon>Bacillati</taxon>
        <taxon>Bacillota</taxon>
        <taxon>Bacilli</taxon>
        <taxon>Lactobacillales</taxon>
        <taxon>Lactobacillaceae</taxon>
        <taxon>Bombilactobacillus</taxon>
    </lineage>
</organism>
<dbReference type="Proteomes" id="UP000831947">
    <property type="component" value="Chromosome"/>
</dbReference>
<keyword evidence="3" id="KW-1133">Transmembrane helix</keyword>
<feature type="domain" description="MucBP" evidence="5">
    <location>
        <begin position="171"/>
        <end position="247"/>
    </location>
</feature>
<feature type="signal peptide" evidence="4">
    <location>
        <begin position="1"/>
        <end position="19"/>
    </location>
</feature>
<dbReference type="Pfam" id="PF06458">
    <property type="entry name" value="MucBP"/>
    <property type="match status" value="4"/>
</dbReference>
<feature type="region of interest" description="Disordered" evidence="2">
    <location>
        <begin position="392"/>
        <end position="498"/>
    </location>
</feature>
<evidence type="ECO:0000256" key="4">
    <source>
        <dbReference type="SAM" id="SignalP"/>
    </source>
</evidence>
<evidence type="ECO:0000313" key="6">
    <source>
        <dbReference type="EMBL" id="UQS84078.1"/>
    </source>
</evidence>
<feature type="transmembrane region" description="Helical" evidence="3">
    <location>
        <begin position="506"/>
        <end position="523"/>
    </location>
</feature>
<feature type="chain" id="PRO_5047390200" evidence="4">
    <location>
        <begin position="20"/>
        <end position="528"/>
    </location>
</feature>